<dbReference type="PANTHER" id="PTHR42872:SF6">
    <property type="entry name" value="PROTEIN-GLUTAMATE METHYLESTERASE_PROTEIN-GLUTAMINE GLUTAMINASE"/>
    <property type="match status" value="1"/>
</dbReference>
<dbReference type="InterPro" id="IPR035909">
    <property type="entry name" value="CheB_C"/>
</dbReference>
<evidence type="ECO:0000313" key="6">
    <source>
        <dbReference type="EMBL" id="NYD39686.1"/>
    </source>
</evidence>
<evidence type="ECO:0000313" key="7">
    <source>
        <dbReference type="Proteomes" id="UP000535890"/>
    </source>
</evidence>
<feature type="active site" evidence="4">
    <location>
        <position position="17"/>
    </location>
</feature>
<keyword evidence="1 4" id="KW-0378">Hydrolase</keyword>
<gene>
    <name evidence="6" type="ORF">BJ983_005788</name>
</gene>
<evidence type="ECO:0000259" key="5">
    <source>
        <dbReference type="PROSITE" id="PS50122"/>
    </source>
</evidence>
<comment type="caution">
    <text evidence="6">The sequence shown here is derived from an EMBL/GenBank/DDBJ whole genome shotgun (WGS) entry which is preliminary data.</text>
</comment>
<dbReference type="InterPro" id="IPR011247">
    <property type="entry name" value="Chemotax_prot-Glu_Me-esterase"/>
</dbReference>
<evidence type="ECO:0000256" key="2">
    <source>
        <dbReference type="ARBA" id="ARBA00039140"/>
    </source>
</evidence>
<evidence type="ECO:0000256" key="1">
    <source>
        <dbReference type="ARBA" id="ARBA00022801"/>
    </source>
</evidence>
<dbReference type="EC" id="3.1.1.61" evidence="2"/>
<dbReference type="EMBL" id="JACCBN010000001">
    <property type="protein sequence ID" value="NYD39686.1"/>
    <property type="molecule type" value="Genomic_DNA"/>
</dbReference>
<dbReference type="SUPFAM" id="SSF52738">
    <property type="entry name" value="Methylesterase CheB, C-terminal domain"/>
    <property type="match status" value="1"/>
</dbReference>
<feature type="active site" evidence="4">
    <location>
        <position position="136"/>
    </location>
</feature>
<keyword evidence="4" id="KW-0145">Chemotaxis</keyword>
<dbReference type="GO" id="GO:0005737">
    <property type="term" value="C:cytoplasm"/>
    <property type="evidence" value="ECO:0007669"/>
    <property type="project" value="InterPro"/>
</dbReference>
<feature type="active site" evidence="4">
    <location>
        <position position="44"/>
    </location>
</feature>
<proteinExistence type="predicted"/>
<dbReference type="RefSeq" id="WP_179796972.1">
    <property type="nucleotide sequence ID" value="NZ_BAABHP010000032.1"/>
</dbReference>
<evidence type="ECO:0000256" key="4">
    <source>
        <dbReference type="PROSITE-ProRule" id="PRU00050"/>
    </source>
</evidence>
<dbReference type="CDD" id="cd16433">
    <property type="entry name" value="CheB"/>
    <property type="match status" value="1"/>
</dbReference>
<evidence type="ECO:0000256" key="3">
    <source>
        <dbReference type="ARBA" id="ARBA00048267"/>
    </source>
</evidence>
<dbReference type="PANTHER" id="PTHR42872">
    <property type="entry name" value="PROTEIN-GLUTAMATE METHYLESTERASE/PROTEIN-GLUTAMINE GLUTAMINASE"/>
    <property type="match status" value="1"/>
</dbReference>
<dbReference type="InterPro" id="IPR000673">
    <property type="entry name" value="Sig_transdc_resp-reg_Me-estase"/>
</dbReference>
<dbReference type="GO" id="GO:0000156">
    <property type="term" value="F:phosphorelay response regulator activity"/>
    <property type="evidence" value="ECO:0007669"/>
    <property type="project" value="InterPro"/>
</dbReference>
<dbReference type="PIRSF" id="PIRSF036461">
    <property type="entry name" value="Chmtx_methlestr"/>
    <property type="match status" value="1"/>
</dbReference>
<dbReference type="GO" id="GO:0008984">
    <property type="term" value="F:protein-glutamate methylesterase activity"/>
    <property type="evidence" value="ECO:0007669"/>
    <property type="project" value="UniProtKB-EC"/>
</dbReference>
<dbReference type="Gene3D" id="3.40.50.180">
    <property type="entry name" value="Methylesterase CheB, C-terminal domain"/>
    <property type="match status" value="1"/>
</dbReference>
<reference evidence="6 7" key="1">
    <citation type="submission" date="2020-07" db="EMBL/GenBank/DDBJ databases">
        <title>Sequencing the genomes of 1000 actinobacteria strains.</title>
        <authorList>
            <person name="Klenk H.-P."/>
        </authorList>
    </citation>
    <scope>NUCLEOTIDE SEQUENCE [LARGE SCALE GENOMIC DNA]</scope>
    <source>
        <strain evidence="6 7">DSM 45772</strain>
    </source>
</reference>
<dbReference type="Pfam" id="PF01339">
    <property type="entry name" value="CheB_methylest"/>
    <property type="match status" value="1"/>
</dbReference>
<comment type="catalytic activity">
    <reaction evidence="3">
        <text>[protein]-L-glutamate 5-O-methyl ester + H2O = L-glutamyl-[protein] + methanol + H(+)</text>
        <dbReference type="Rhea" id="RHEA:23236"/>
        <dbReference type="Rhea" id="RHEA-COMP:10208"/>
        <dbReference type="Rhea" id="RHEA-COMP:10311"/>
        <dbReference type="ChEBI" id="CHEBI:15377"/>
        <dbReference type="ChEBI" id="CHEBI:15378"/>
        <dbReference type="ChEBI" id="CHEBI:17790"/>
        <dbReference type="ChEBI" id="CHEBI:29973"/>
        <dbReference type="ChEBI" id="CHEBI:82795"/>
        <dbReference type="EC" id="3.1.1.61"/>
    </reaction>
</comment>
<name>A0A7Y9E201_9PSEU</name>
<keyword evidence="7" id="KW-1185">Reference proteome</keyword>
<dbReference type="AlphaFoldDB" id="A0A7Y9E201"/>
<feature type="domain" description="CheB-type methylesterase" evidence="5">
    <location>
        <begin position="3"/>
        <end position="194"/>
    </location>
</feature>
<accession>A0A7Y9E201</accession>
<dbReference type="GO" id="GO:0006935">
    <property type="term" value="P:chemotaxis"/>
    <property type="evidence" value="ECO:0007669"/>
    <property type="project" value="UniProtKB-UniRule"/>
</dbReference>
<dbReference type="PROSITE" id="PS50122">
    <property type="entry name" value="CHEB"/>
    <property type="match status" value="1"/>
</dbReference>
<organism evidence="6 7">
    <name type="scientific">Actinomycetospora corticicola</name>
    <dbReference type="NCBI Taxonomy" id="663602"/>
    <lineage>
        <taxon>Bacteria</taxon>
        <taxon>Bacillati</taxon>
        <taxon>Actinomycetota</taxon>
        <taxon>Actinomycetes</taxon>
        <taxon>Pseudonocardiales</taxon>
        <taxon>Pseudonocardiaceae</taxon>
        <taxon>Actinomycetospora</taxon>
    </lineage>
</organism>
<protein>
    <recommendedName>
        <fullName evidence="2">protein-glutamate methylesterase</fullName>
        <ecNumber evidence="2">3.1.1.61</ecNumber>
    </recommendedName>
</protein>
<dbReference type="Proteomes" id="UP000535890">
    <property type="component" value="Unassembled WGS sequence"/>
</dbReference>
<sequence>MSPGETDPARVIGIGASAGGLEAVGAVLAGLPASLPAAVLVVIHQSDSAPGRTADLLDRRTDLPVRPASDGDVPAAGLVQVAVPGHHLLLEKGTLRVTRAPRENGHRPAIDPLFRSLALEVGAGAIGVVLSGMLDDGAAGLLEIVRHGGAAAVQEPADAAFDAMPDAALRQVPGAVVRPATELAGALLPLLARPLHDVGRGSERLAEEVDVALGRRPMGSEPFREAAGLSCPDCGGPLYGADGPPQLLRYRCRIGHAWTQESLRQAQTAGAERALETALRALEEKAALHHRIARNAEGRGSSRLAGRARETAHDALASAAVVRDLLSSPGDGEAW</sequence>